<feature type="region of interest" description="Disordered" evidence="1">
    <location>
        <begin position="87"/>
        <end position="107"/>
    </location>
</feature>
<keyword evidence="3" id="KW-1185">Reference proteome</keyword>
<organism evidence="2 3">
    <name type="scientific">Aspergillus campestris (strain IBT 28561)</name>
    <dbReference type="NCBI Taxonomy" id="1392248"/>
    <lineage>
        <taxon>Eukaryota</taxon>
        <taxon>Fungi</taxon>
        <taxon>Dikarya</taxon>
        <taxon>Ascomycota</taxon>
        <taxon>Pezizomycotina</taxon>
        <taxon>Eurotiomycetes</taxon>
        <taxon>Eurotiomycetidae</taxon>
        <taxon>Eurotiales</taxon>
        <taxon>Aspergillaceae</taxon>
        <taxon>Aspergillus</taxon>
        <taxon>Aspergillus subgen. Circumdati</taxon>
    </lineage>
</organism>
<reference evidence="2" key="1">
    <citation type="submission" date="2016-12" db="EMBL/GenBank/DDBJ databases">
        <title>The genomes of Aspergillus section Nigri reveals drivers in fungal speciation.</title>
        <authorList>
            <consortium name="DOE Joint Genome Institute"/>
            <person name="Vesth T.C."/>
            <person name="Nybo J."/>
            <person name="Theobald S."/>
            <person name="Brandl J."/>
            <person name="Frisvad J.C."/>
            <person name="Nielsen K.F."/>
            <person name="Lyhne E.K."/>
            <person name="Kogle M.E."/>
            <person name="Kuo A."/>
            <person name="Riley R."/>
            <person name="Clum A."/>
            <person name="Nolan M."/>
            <person name="Lipzen A."/>
            <person name="Salamov A."/>
            <person name="Henrissat B."/>
            <person name="Wiebenga A."/>
            <person name="De vries R.P."/>
            <person name="Grigoriev I.V."/>
            <person name="Mortensen U.H."/>
            <person name="Andersen M.R."/>
            <person name="Baker S.E."/>
        </authorList>
    </citation>
    <scope>NUCLEOTIDE SEQUENCE</scope>
    <source>
        <strain evidence="2">IBT 28561</strain>
    </source>
</reference>
<dbReference type="RefSeq" id="XP_024695780.1">
    <property type="nucleotide sequence ID" value="XM_024840868.1"/>
</dbReference>
<accession>A0A2I1DBD1</accession>
<name>A0A2I1DBD1_ASPC2</name>
<feature type="region of interest" description="Disordered" evidence="1">
    <location>
        <begin position="212"/>
        <end position="245"/>
    </location>
</feature>
<evidence type="ECO:0000256" key="1">
    <source>
        <dbReference type="SAM" id="MobiDB-lite"/>
    </source>
</evidence>
<dbReference type="GeneID" id="36548392"/>
<dbReference type="EMBL" id="MSFM01000002">
    <property type="protein sequence ID" value="PKY07186.1"/>
    <property type="molecule type" value="Genomic_DNA"/>
</dbReference>
<dbReference type="AlphaFoldDB" id="A0A2I1DBD1"/>
<gene>
    <name evidence="2" type="ORF">P168DRAFT_324620</name>
</gene>
<dbReference type="VEuPathDB" id="FungiDB:P168DRAFT_324620"/>
<sequence length="294" mass="32874">MDPFSEVLVHISAPSGVADDARYRAQVDAILDFQCVSRQAVITSAGSDEDTQDNGDQTAEYVVNPHPRIQSAEHHAADSLHSSLVSVIPDSQPSQGPPLKPPFTTHITPTLDMLTKRLKSPRTYTPIHQTRALTNLERGHWTVPINLITTTPPPPSPASSPNPEYKPQDISPNTWPTPLFTRFWTFLSDFISEGRAGWGVWCSLEVDTTTATTSINNNGDHNPHPPPQQPPKESEKSKEENKLTHPIQPTTLKIYAWGETAEHIYLLLFLASERRIRRMGARWRDSRDEVVIVM</sequence>
<comment type="caution">
    <text evidence="2">The sequence shown here is derived from an EMBL/GenBank/DDBJ whole genome shotgun (WGS) entry which is preliminary data.</text>
</comment>
<feature type="compositionally biased region" description="Pro residues" evidence="1">
    <location>
        <begin position="151"/>
        <end position="160"/>
    </location>
</feature>
<protein>
    <submittedName>
        <fullName evidence="2">Uncharacterized protein</fullName>
    </submittedName>
</protein>
<dbReference type="Proteomes" id="UP000234254">
    <property type="component" value="Unassembled WGS sequence"/>
</dbReference>
<evidence type="ECO:0000313" key="3">
    <source>
        <dbReference type="Proteomes" id="UP000234254"/>
    </source>
</evidence>
<proteinExistence type="predicted"/>
<feature type="region of interest" description="Disordered" evidence="1">
    <location>
        <begin position="147"/>
        <end position="172"/>
    </location>
</feature>
<feature type="compositionally biased region" description="Basic and acidic residues" evidence="1">
    <location>
        <begin position="232"/>
        <end position="243"/>
    </location>
</feature>
<dbReference type="OrthoDB" id="5395975at2759"/>
<evidence type="ECO:0000313" key="2">
    <source>
        <dbReference type="EMBL" id="PKY07186.1"/>
    </source>
</evidence>